<keyword evidence="3" id="KW-1185">Reference proteome</keyword>
<gene>
    <name evidence="2" type="ORF">PQU93_04845</name>
</gene>
<evidence type="ECO:0000256" key="1">
    <source>
        <dbReference type="SAM" id="MobiDB-lite"/>
    </source>
</evidence>
<name>A0ABT5I1R2_VOGIN</name>
<evidence type="ECO:0000313" key="2">
    <source>
        <dbReference type="EMBL" id="MDC7690109.1"/>
    </source>
</evidence>
<feature type="region of interest" description="Disordered" evidence="1">
    <location>
        <begin position="134"/>
        <end position="165"/>
    </location>
</feature>
<organism evidence="2 3">
    <name type="scientific">Vogesella indigofera</name>
    <name type="common">Pseudomonas indigofera</name>
    <dbReference type="NCBI Taxonomy" id="45465"/>
    <lineage>
        <taxon>Bacteria</taxon>
        <taxon>Pseudomonadati</taxon>
        <taxon>Pseudomonadota</taxon>
        <taxon>Betaproteobacteria</taxon>
        <taxon>Neisseriales</taxon>
        <taxon>Chromobacteriaceae</taxon>
        <taxon>Vogesella</taxon>
    </lineage>
</organism>
<evidence type="ECO:0000313" key="3">
    <source>
        <dbReference type="Proteomes" id="UP001221566"/>
    </source>
</evidence>
<dbReference type="EMBL" id="JAQQKY010000002">
    <property type="protein sequence ID" value="MDC7690109.1"/>
    <property type="molecule type" value="Genomic_DNA"/>
</dbReference>
<protein>
    <submittedName>
        <fullName evidence="2">Uncharacterized protein</fullName>
    </submittedName>
</protein>
<proteinExistence type="predicted"/>
<comment type="caution">
    <text evidence="2">The sequence shown here is derived from an EMBL/GenBank/DDBJ whole genome shotgun (WGS) entry which is preliminary data.</text>
</comment>
<accession>A0ABT5I1R2</accession>
<dbReference type="RefSeq" id="WP_272802511.1">
    <property type="nucleotide sequence ID" value="NZ_JAQQKY010000002.1"/>
</dbReference>
<sequence>MKPVRRKQFVNFGSSSSWPHATPPLASAPPSVALTRPQLGAEYLAWAHWLDALHKRASQGNEADAWALAEGKLAFVLRRSLLLREKVMLGGSLSRAVTEETAALVQELEQVIGELTGREMAPVDDWPLPYRLYRHQGDANKPNPAPAAGHDRRQGSRQRKNLLSAQAQQDCQQAVGCLRLALEILHRQPPLAKSDAWQAANLGLARVIVLGHLSSQPAHKQAG</sequence>
<dbReference type="Proteomes" id="UP001221566">
    <property type="component" value="Unassembled WGS sequence"/>
</dbReference>
<reference evidence="2 3" key="1">
    <citation type="submission" date="2023-01" db="EMBL/GenBank/DDBJ databases">
        <title>Novel species of the genus Vogesella isolated from rivers.</title>
        <authorList>
            <person name="Lu H."/>
        </authorList>
    </citation>
    <scope>NUCLEOTIDE SEQUENCE [LARGE SCALE GENOMIC DNA]</scope>
    <source>
        <strain evidence="2 3">SH7W</strain>
    </source>
</reference>